<sequence>MRHEIPAAPGLAARFKGRLGDFTLDVAFDAPARGLTALFGPSGCGKTSVLRAIAGLNRFEEGDLTVGGEVWQGPGVFRPTHRREIGYVFQEASLFPHLSVRRNLDYGRRRALKGGATEKIRLAEVVDLLGLGHLLERSPTTLSGGERQRVAMGRALLAQPRLLLMDEPLSALDRFAKEAILPYLERLRDGLDMPILYVSHDISEVERLADRLVLMRRGALLATGPLAELQARTDLPLARLPEAGVTLPAEVVAEDAAYEIATLAVPGATLLVPGRFGPIGGRHRLRVAASDVALVRDPPTASSILNCPAAMILESEADGAMVTAVLGLGAAGDGARILARVSRRSWDTLGLAPGQAIFAQIKGVALVANAPAPG</sequence>
<feature type="domain" description="ABC transporter" evidence="10">
    <location>
        <begin position="6"/>
        <end position="242"/>
    </location>
</feature>
<dbReference type="PROSITE" id="PS00211">
    <property type="entry name" value="ABC_TRANSPORTER_1"/>
    <property type="match status" value="1"/>
</dbReference>
<dbReference type="InterPro" id="IPR003439">
    <property type="entry name" value="ABC_transporter-like_ATP-bd"/>
</dbReference>
<dbReference type="GO" id="GO:0016887">
    <property type="term" value="F:ATP hydrolysis activity"/>
    <property type="evidence" value="ECO:0007669"/>
    <property type="project" value="InterPro"/>
</dbReference>
<gene>
    <name evidence="12" type="primary">modC</name>
    <name evidence="12" type="ORF">DI556_03560</name>
</gene>
<evidence type="ECO:0000256" key="3">
    <source>
        <dbReference type="ARBA" id="ARBA00022505"/>
    </source>
</evidence>
<dbReference type="EMBL" id="QFPW01000002">
    <property type="protein sequence ID" value="PZQ51260.1"/>
    <property type="molecule type" value="Genomic_DNA"/>
</dbReference>
<evidence type="ECO:0000259" key="11">
    <source>
        <dbReference type="PROSITE" id="PS51866"/>
    </source>
</evidence>
<evidence type="ECO:0000256" key="4">
    <source>
        <dbReference type="ARBA" id="ARBA00022519"/>
    </source>
</evidence>
<dbReference type="PROSITE" id="PS51866">
    <property type="entry name" value="MOP"/>
    <property type="match status" value="1"/>
</dbReference>
<dbReference type="SUPFAM" id="SSF52540">
    <property type="entry name" value="P-loop containing nucleoside triphosphate hydrolases"/>
    <property type="match status" value="1"/>
</dbReference>
<proteinExistence type="predicted"/>
<comment type="caution">
    <text evidence="12">The sequence shown here is derived from an EMBL/GenBank/DDBJ whole genome shotgun (WGS) entry which is preliminary data.</text>
</comment>
<dbReference type="Pfam" id="PF00005">
    <property type="entry name" value="ABC_tran"/>
    <property type="match status" value="1"/>
</dbReference>
<evidence type="ECO:0000256" key="5">
    <source>
        <dbReference type="ARBA" id="ARBA00022741"/>
    </source>
</evidence>
<keyword evidence="6 12" id="KW-0067">ATP-binding</keyword>
<dbReference type="InterPro" id="IPR003593">
    <property type="entry name" value="AAA+_ATPase"/>
</dbReference>
<accession>A0A2W5QIB7</accession>
<evidence type="ECO:0000256" key="8">
    <source>
        <dbReference type="ARBA" id="ARBA00023136"/>
    </source>
</evidence>
<dbReference type="AlphaFoldDB" id="A0A2W5QIB7"/>
<reference evidence="12 13" key="1">
    <citation type="submission" date="2017-08" db="EMBL/GenBank/DDBJ databases">
        <title>Infants hospitalized years apart are colonized by the same room-sourced microbial strains.</title>
        <authorList>
            <person name="Brooks B."/>
            <person name="Olm M.R."/>
            <person name="Firek B.A."/>
            <person name="Baker R."/>
            <person name="Thomas B.C."/>
            <person name="Morowitz M.J."/>
            <person name="Banfield J.F."/>
        </authorList>
    </citation>
    <scope>NUCLEOTIDE SEQUENCE [LARGE SCALE GENOMIC DNA]</scope>
    <source>
        <strain evidence="12">S2_005_002_R2_34</strain>
    </source>
</reference>
<name>A0A2W5QIB7_RHOSU</name>
<keyword evidence="8" id="KW-0472">Membrane</keyword>
<dbReference type="PROSITE" id="PS50893">
    <property type="entry name" value="ABC_TRANSPORTER_2"/>
    <property type="match status" value="1"/>
</dbReference>
<evidence type="ECO:0000259" key="10">
    <source>
        <dbReference type="PROSITE" id="PS50893"/>
    </source>
</evidence>
<keyword evidence="7" id="KW-1278">Translocase</keyword>
<dbReference type="Pfam" id="PF03459">
    <property type="entry name" value="TOBE"/>
    <property type="match status" value="1"/>
</dbReference>
<evidence type="ECO:0000256" key="6">
    <source>
        <dbReference type="ARBA" id="ARBA00022840"/>
    </source>
</evidence>
<dbReference type="SUPFAM" id="SSF50331">
    <property type="entry name" value="MOP-like"/>
    <property type="match status" value="1"/>
</dbReference>
<dbReference type="GO" id="GO:0140359">
    <property type="term" value="F:ABC-type transporter activity"/>
    <property type="evidence" value="ECO:0007669"/>
    <property type="project" value="InterPro"/>
</dbReference>
<dbReference type="PANTHER" id="PTHR43514">
    <property type="entry name" value="ABC TRANSPORTER I FAMILY MEMBER 10"/>
    <property type="match status" value="1"/>
</dbReference>
<dbReference type="InterPro" id="IPR005116">
    <property type="entry name" value="Transp-assoc_OB_typ1"/>
</dbReference>
<dbReference type="InterPro" id="IPR004606">
    <property type="entry name" value="Mop_domain"/>
</dbReference>
<dbReference type="Gene3D" id="3.40.50.300">
    <property type="entry name" value="P-loop containing nucleotide triphosphate hydrolases"/>
    <property type="match status" value="1"/>
</dbReference>
<dbReference type="InterPro" id="IPR017871">
    <property type="entry name" value="ABC_transporter-like_CS"/>
</dbReference>
<keyword evidence="2" id="KW-1003">Cell membrane</keyword>
<keyword evidence="3 9" id="KW-0500">Molybdenum</keyword>
<dbReference type="InterPro" id="IPR027417">
    <property type="entry name" value="P-loop_NTPase"/>
</dbReference>
<evidence type="ECO:0000313" key="12">
    <source>
        <dbReference type="EMBL" id="PZQ51260.1"/>
    </source>
</evidence>
<evidence type="ECO:0000256" key="9">
    <source>
        <dbReference type="PROSITE-ProRule" id="PRU01213"/>
    </source>
</evidence>
<keyword evidence="5" id="KW-0547">Nucleotide-binding</keyword>
<dbReference type="InterPro" id="IPR011868">
    <property type="entry name" value="ModC_ABC_ATP-bd"/>
</dbReference>
<feature type="domain" description="Mop" evidence="11">
    <location>
        <begin position="301"/>
        <end position="370"/>
    </location>
</feature>
<dbReference type="GO" id="GO:0015098">
    <property type="term" value="F:molybdate ion transmembrane transporter activity"/>
    <property type="evidence" value="ECO:0007669"/>
    <property type="project" value="InterPro"/>
</dbReference>
<keyword evidence="4" id="KW-0997">Cell inner membrane</keyword>
<dbReference type="Gene3D" id="2.40.50.100">
    <property type="match status" value="1"/>
</dbReference>
<dbReference type="InterPro" id="IPR050334">
    <property type="entry name" value="Molybdenum_import_ModC"/>
</dbReference>
<evidence type="ECO:0000256" key="1">
    <source>
        <dbReference type="ARBA" id="ARBA00022448"/>
    </source>
</evidence>
<dbReference type="NCBIfam" id="TIGR02142">
    <property type="entry name" value="modC_ABC"/>
    <property type="match status" value="1"/>
</dbReference>
<dbReference type="SMART" id="SM00382">
    <property type="entry name" value="AAA"/>
    <property type="match status" value="1"/>
</dbReference>
<organism evidence="12 13">
    <name type="scientific">Rhodovulum sulfidophilum</name>
    <name type="common">Rhodobacter sulfidophilus</name>
    <dbReference type="NCBI Taxonomy" id="35806"/>
    <lineage>
        <taxon>Bacteria</taxon>
        <taxon>Pseudomonadati</taxon>
        <taxon>Pseudomonadota</taxon>
        <taxon>Alphaproteobacteria</taxon>
        <taxon>Rhodobacterales</taxon>
        <taxon>Paracoccaceae</taxon>
        <taxon>Rhodovulum</taxon>
    </lineage>
</organism>
<protein>
    <submittedName>
        <fullName evidence="12">Molybdenum ABC transporter ATP-binding protein</fullName>
    </submittedName>
</protein>
<evidence type="ECO:0000256" key="2">
    <source>
        <dbReference type="ARBA" id="ARBA00022475"/>
    </source>
</evidence>
<dbReference type="GO" id="GO:0005524">
    <property type="term" value="F:ATP binding"/>
    <property type="evidence" value="ECO:0007669"/>
    <property type="project" value="UniProtKB-KW"/>
</dbReference>
<keyword evidence="1" id="KW-0813">Transport</keyword>
<evidence type="ECO:0000313" key="13">
    <source>
        <dbReference type="Proteomes" id="UP000249185"/>
    </source>
</evidence>
<dbReference type="PANTHER" id="PTHR43514:SF10">
    <property type="entry name" value="MOLYBDENUM IMPORT ATP-BINDING PROTEIN MODC 2"/>
    <property type="match status" value="1"/>
</dbReference>
<dbReference type="Proteomes" id="UP000249185">
    <property type="component" value="Unassembled WGS sequence"/>
</dbReference>
<dbReference type="InterPro" id="IPR008995">
    <property type="entry name" value="Mo/tungstate-bd_C_term_dom"/>
</dbReference>
<dbReference type="GO" id="GO:0016020">
    <property type="term" value="C:membrane"/>
    <property type="evidence" value="ECO:0007669"/>
    <property type="project" value="InterPro"/>
</dbReference>
<evidence type="ECO:0000256" key="7">
    <source>
        <dbReference type="ARBA" id="ARBA00022967"/>
    </source>
</evidence>